<sequence length="460" mass="51232">MKLMQDTIMTGAGPLLSVMTVLITVGNFPTIGTAPGDIPVNEEDVYPFSILPNMTELGLEIIEGDIAVPRSLLRKGNRPTFLPVGQRWPGNVVPYKYHTSVNNSHKSVIVSGIQHWQNNTCLRFEEVESIGRHHIRFRTDKDGCWSLIGRTMGIASIQSAILGGLVQDLVQGEVFYQDINLQRPGCVKEGTVIHEIGHAIGFYHEQSRSDRDEHIKILFENMNPEMSAQFEKADDQTFGVPYDLGSVMQYPQWAFSKDIYELNTIVTRDPFMQGSLGGDVLTFRDMKLANSMYKCNEGCTNKNSIQCQNGGFIFARHGELTECNCICPPNTAGDLCETIIRPSYYEPVKCGGNVTQPTNIESKAVDAPCIFWVQAPEGQRARVTFTEFNFPARSDKGKMKNRCRNGRLELRTQDHFKGQMFCGDELAGKGFTSAGRNLIIITSKLASKSSSAFKANVSFE</sequence>
<keyword evidence="5 11" id="KW-0378">Hydrolase</keyword>
<dbReference type="SUPFAM" id="SSF55486">
    <property type="entry name" value="Metalloproteases ('zincins'), catalytic domain"/>
    <property type="match status" value="1"/>
</dbReference>
<dbReference type="Gene3D" id="3.40.390.10">
    <property type="entry name" value="Collagenase (Catalytic Domain)"/>
    <property type="match status" value="1"/>
</dbReference>
<proteinExistence type="predicted"/>
<dbReference type="GO" id="GO:0004222">
    <property type="term" value="F:metalloendopeptidase activity"/>
    <property type="evidence" value="ECO:0007669"/>
    <property type="project" value="UniProtKB-UniRule"/>
</dbReference>
<dbReference type="SMART" id="SM00235">
    <property type="entry name" value="ZnMc"/>
    <property type="match status" value="1"/>
</dbReference>
<dbReference type="PROSITE" id="PS51864">
    <property type="entry name" value="ASTACIN"/>
    <property type="match status" value="1"/>
</dbReference>
<dbReference type="CDD" id="cd04280">
    <property type="entry name" value="ZnMc_astacin_like"/>
    <property type="match status" value="1"/>
</dbReference>
<evidence type="ECO:0000256" key="9">
    <source>
        <dbReference type="ARBA" id="ARBA00025529"/>
    </source>
</evidence>
<dbReference type="InterPro" id="IPR034035">
    <property type="entry name" value="Astacin-like_dom"/>
</dbReference>
<comment type="subunit">
    <text evidence="1">Monomer.</text>
</comment>
<comment type="cofactor">
    <cofactor evidence="11 12">
        <name>Zn(2+)</name>
        <dbReference type="ChEBI" id="CHEBI:29105"/>
    </cofactor>
    <text evidence="11 12">Binds 1 zinc ion per subunit.</text>
</comment>
<dbReference type="InterPro" id="IPR024079">
    <property type="entry name" value="MetalloPept_cat_dom_sf"/>
</dbReference>
<dbReference type="EnsemblMetazoa" id="XM_022805466">
    <property type="protein sequence ID" value="XP_022661201"/>
    <property type="gene ID" value="LOC111250350"/>
</dbReference>
<dbReference type="Pfam" id="PF01400">
    <property type="entry name" value="Astacin"/>
    <property type="match status" value="2"/>
</dbReference>
<dbReference type="InParanoid" id="A0A7M7K6L6"/>
<evidence type="ECO:0000259" key="13">
    <source>
        <dbReference type="PROSITE" id="PS01180"/>
    </source>
</evidence>
<dbReference type="AlphaFoldDB" id="A0A7M7K6L6"/>
<evidence type="ECO:0000256" key="1">
    <source>
        <dbReference type="ARBA" id="ARBA00011245"/>
    </source>
</evidence>
<feature type="binding site" evidence="11">
    <location>
        <position position="198"/>
    </location>
    <ligand>
        <name>Zn(2+)</name>
        <dbReference type="ChEBI" id="CHEBI:29105"/>
        <note>catalytic</note>
    </ligand>
</feature>
<evidence type="ECO:0000256" key="4">
    <source>
        <dbReference type="ARBA" id="ARBA00022723"/>
    </source>
</evidence>
<dbReference type="InterPro" id="IPR035914">
    <property type="entry name" value="Sperma_CUB_dom_sf"/>
</dbReference>
<feature type="binding site" evidence="11">
    <location>
        <position position="194"/>
    </location>
    <ligand>
        <name>Zn(2+)</name>
        <dbReference type="ChEBI" id="CHEBI:29105"/>
        <note>catalytic</note>
    </ligand>
</feature>
<dbReference type="InterPro" id="IPR001506">
    <property type="entry name" value="Peptidase_M12A"/>
</dbReference>
<evidence type="ECO:0000256" key="12">
    <source>
        <dbReference type="RuleBase" id="RU361183"/>
    </source>
</evidence>
<evidence type="ECO:0000256" key="10">
    <source>
        <dbReference type="PROSITE-ProRule" id="PRU00059"/>
    </source>
</evidence>
<dbReference type="PROSITE" id="PS01180">
    <property type="entry name" value="CUB"/>
    <property type="match status" value="1"/>
</dbReference>
<keyword evidence="6 11" id="KW-0862">Zinc</keyword>
<dbReference type="Gene3D" id="2.60.120.290">
    <property type="entry name" value="Spermadhesin, CUB domain"/>
    <property type="match status" value="1"/>
</dbReference>
<dbReference type="EC" id="3.4.24.-" evidence="12"/>
<dbReference type="SUPFAM" id="SSF49854">
    <property type="entry name" value="Spermadhesin, CUB domain"/>
    <property type="match status" value="1"/>
</dbReference>
<keyword evidence="8" id="KW-1015">Disulfide bond</keyword>
<feature type="active site" evidence="11">
    <location>
        <position position="195"/>
    </location>
</feature>
<evidence type="ECO:0000256" key="3">
    <source>
        <dbReference type="ARBA" id="ARBA00022670"/>
    </source>
</evidence>
<dbReference type="GO" id="GO:0008270">
    <property type="term" value="F:zinc ion binding"/>
    <property type="evidence" value="ECO:0007669"/>
    <property type="project" value="UniProtKB-UniRule"/>
</dbReference>
<evidence type="ECO:0000256" key="7">
    <source>
        <dbReference type="ARBA" id="ARBA00023049"/>
    </source>
</evidence>
<dbReference type="GeneID" id="111250350"/>
<evidence type="ECO:0000256" key="2">
    <source>
        <dbReference type="ARBA" id="ARBA00022536"/>
    </source>
</evidence>
<dbReference type="PRINTS" id="PR00480">
    <property type="entry name" value="ASTACIN"/>
</dbReference>
<dbReference type="OMA" id="IHINWEN"/>
<keyword evidence="4 11" id="KW-0479">Metal-binding</keyword>
<dbReference type="OrthoDB" id="291007at2759"/>
<evidence type="ECO:0000313" key="16">
    <source>
        <dbReference type="Proteomes" id="UP000594260"/>
    </source>
</evidence>
<dbReference type="Proteomes" id="UP000594260">
    <property type="component" value="Unplaced"/>
</dbReference>
<evidence type="ECO:0000256" key="6">
    <source>
        <dbReference type="ARBA" id="ARBA00022833"/>
    </source>
</evidence>
<protein>
    <recommendedName>
        <fullName evidence="12">Metalloendopeptidase</fullName>
        <ecNumber evidence="12">3.4.24.-</ecNumber>
    </recommendedName>
</protein>
<evidence type="ECO:0000256" key="5">
    <source>
        <dbReference type="ARBA" id="ARBA00022801"/>
    </source>
</evidence>
<evidence type="ECO:0000259" key="14">
    <source>
        <dbReference type="PROSITE" id="PS51864"/>
    </source>
</evidence>
<reference evidence="15" key="1">
    <citation type="submission" date="2021-01" db="UniProtKB">
        <authorList>
            <consortium name="EnsemblMetazoa"/>
        </authorList>
    </citation>
    <scope>IDENTIFICATION</scope>
</reference>
<keyword evidence="7 11" id="KW-0482">Metalloprotease</keyword>
<dbReference type="FunCoup" id="A0A7M7K6L6">
    <property type="interactions" value="1"/>
</dbReference>
<keyword evidence="2" id="KW-0245">EGF-like domain</keyword>
<feature type="binding site" evidence="11">
    <location>
        <position position="204"/>
    </location>
    <ligand>
        <name>Zn(2+)</name>
        <dbReference type="ChEBI" id="CHEBI:29105"/>
        <note>catalytic</note>
    </ligand>
</feature>
<keyword evidence="3 11" id="KW-0645">Protease</keyword>
<dbReference type="RefSeq" id="XP_022661201.1">
    <property type="nucleotide sequence ID" value="XM_022805466.1"/>
</dbReference>
<evidence type="ECO:0000313" key="15">
    <source>
        <dbReference type="EnsemblMetazoa" id="XP_022661201"/>
    </source>
</evidence>
<keyword evidence="16" id="KW-1185">Reference proteome</keyword>
<dbReference type="GO" id="GO:0006508">
    <property type="term" value="P:proteolysis"/>
    <property type="evidence" value="ECO:0007669"/>
    <property type="project" value="UniProtKB-KW"/>
</dbReference>
<feature type="domain" description="Peptidase M12A" evidence="14">
    <location>
        <begin position="71"/>
        <end position="296"/>
    </location>
</feature>
<comment type="function">
    <text evidence="9">Zinc metalloprotease. Provoques deadhesion of endothelial cells from cell cultures, and also degradation of fibronectin, fibrinogen and gelatin in vitro. Its role in the venom is not fully understood but it might act as a spreading factor that facilitates diffusion of other venom toxins. Alternatively, it might be involved in the proteolytic processing of other venom toxins or it might play a role in extra-oral digestion of prey.</text>
</comment>
<feature type="domain" description="CUB" evidence="13">
    <location>
        <begin position="350"/>
        <end position="460"/>
    </location>
</feature>
<dbReference type="InterPro" id="IPR006026">
    <property type="entry name" value="Peptidase_Metallo"/>
</dbReference>
<comment type="caution">
    <text evidence="10">Lacks conserved residue(s) required for the propagation of feature annotation.</text>
</comment>
<name>A0A7M7K6L6_VARDE</name>
<accession>A0A7M7K6L6</accession>
<evidence type="ECO:0000256" key="8">
    <source>
        <dbReference type="ARBA" id="ARBA00023157"/>
    </source>
</evidence>
<dbReference type="KEGG" id="vde:111250350"/>
<evidence type="ECO:0000256" key="11">
    <source>
        <dbReference type="PROSITE-ProRule" id="PRU01211"/>
    </source>
</evidence>
<dbReference type="PANTHER" id="PTHR10127">
    <property type="entry name" value="DISCOIDIN, CUB, EGF, LAMININ , AND ZINC METALLOPROTEASE DOMAIN CONTAINING"/>
    <property type="match status" value="1"/>
</dbReference>
<organism evidence="15 16">
    <name type="scientific">Varroa destructor</name>
    <name type="common">Honeybee mite</name>
    <dbReference type="NCBI Taxonomy" id="109461"/>
    <lineage>
        <taxon>Eukaryota</taxon>
        <taxon>Metazoa</taxon>
        <taxon>Ecdysozoa</taxon>
        <taxon>Arthropoda</taxon>
        <taxon>Chelicerata</taxon>
        <taxon>Arachnida</taxon>
        <taxon>Acari</taxon>
        <taxon>Parasitiformes</taxon>
        <taxon>Mesostigmata</taxon>
        <taxon>Gamasina</taxon>
        <taxon>Dermanyssoidea</taxon>
        <taxon>Varroidae</taxon>
        <taxon>Varroa</taxon>
    </lineage>
</organism>
<dbReference type="PANTHER" id="PTHR10127:SF780">
    <property type="entry name" value="METALLOENDOPEPTIDASE"/>
    <property type="match status" value="1"/>
</dbReference>
<dbReference type="InterPro" id="IPR000859">
    <property type="entry name" value="CUB_dom"/>
</dbReference>